<sequence length="120" mass="13452">MAATEIWHNPKCSKSRTAKGVLDETGTDYVERRYLDNPPSATEIRAALSKLGLEPWDITRTAEPEAKELGVATWGKTPADRDRWIEALAAHPRLIQRPIVFTADGRAFLARDVEALNKLR</sequence>
<dbReference type="InterPro" id="IPR036249">
    <property type="entry name" value="Thioredoxin-like_sf"/>
</dbReference>
<dbReference type="PANTHER" id="PTHR30041:SF4">
    <property type="entry name" value="ARSENATE REDUCTASE"/>
    <property type="match status" value="1"/>
</dbReference>
<dbReference type="GO" id="GO:0008794">
    <property type="term" value="F:arsenate reductase (glutaredoxin) activity"/>
    <property type="evidence" value="ECO:0007669"/>
    <property type="project" value="InterPro"/>
</dbReference>
<dbReference type="PANTHER" id="PTHR30041">
    <property type="entry name" value="ARSENATE REDUCTASE"/>
    <property type="match status" value="1"/>
</dbReference>
<dbReference type="SUPFAM" id="SSF52833">
    <property type="entry name" value="Thioredoxin-like"/>
    <property type="match status" value="1"/>
</dbReference>
<dbReference type="InterPro" id="IPR006659">
    <property type="entry name" value="Arsenate_reductase"/>
</dbReference>
<evidence type="ECO:0000313" key="4">
    <source>
        <dbReference type="EMBL" id="MTE14396.1"/>
    </source>
</evidence>
<proteinExistence type="inferred from homology"/>
<reference evidence="4 5" key="1">
    <citation type="submission" date="2019-11" db="EMBL/GenBank/DDBJ databases">
        <title>Nocardia sp. nov. CT2-14 isolated from soil.</title>
        <authorList>
            <person name="Kanchanasin P."/>
            <person name="Tanasupawat S."/>
            <person name="Yuki M."/>
            <person name="Kudo T."/>
        </authorList>
    </citation>
    <scope>NUCLEOTIDE SEQUENCE [LARGE SCALE GENOMIC DNA]</scope>
    <source>
        <strain evidence="4 5">CT2-14</strain>
    </source>
</reference>
<dbReference type="EMBL" id="WMBB01000007">
    <property type="protein sequence ID" value="MTE14396.1"/>
    <property type="molecule type" value="Genomic_DNA"/>
</dbReference>
<comment type="caution">
    <text evidence="4">The sequence shown here is derived from an EMBL/GenBank/DDBJ whole genome shotgun (WGS) entry which is preliminary data.</text>
</comment>
<dbReference type="PROSITE" id="PS51353">
    <property type="entry name" value="ARSC"/>
    <property type="match status" value="1"/>
</dbReference>
<dbReference type="RefSeq" id="WP_154788839.1">
    <property type="nucleotide sequence ID" value="NZ_WMBB01000007.1"/>
</dbReference>
<evidence type="ECO:0000256" key="2">
    <source>
        <dbReference type="ARBA" id="ARBA00023002"/>
    </source>
</evidence>
<name>A0A6I3L1B7_9NOCA</name>
<dbReference type="Gene3D" id="3.40.30.10">
    <property type="entry name" value="Glutaredoxin"/>
    <property type="match status" value="1"/>
</dbReference>
<evidence type="ECO:0000313" key="5">
    <source>
        <dbReference type="Proteomes" id="UP000432464"/>
    </source>
</evidence>
<protein>
    <submittedName>
        <fullName evidence="4">Arsenate reductase family protein</fullName>
    </submittedName>
</protein>
<evidence type="ECO:0000256" key="1">
    <source>
        <dbReference type="ARBA" id="ARBA00007198"/>
    </source>
</evidence>
<organism evidence="4 5">
    <name type="scientific">Nocardia aurantiaca</name>
    <dbReference type="NCBI Taxonomy" id="2675850"/>
    <lineage>
        <taxon>Bacteria</taxon>
        <taxon>Bacillati</taxon>
        <taxon>Actinomycetota</taxon>
        <taxon>Actinomycetes</taxon>
        <taxon>Mycobacteriales</taxon>
        <taxon>Nocardiaceae</taxon>
        <taxon>Nocardia</taxon>
    </lineage>
</organism>
<dbReference type="Proteomes" id="UP000432464">
    <property type="component" value="Unassembled WGS sequence"/>
</dbReference>
<keyword evidence="5" id="KW-1185">Reference proteome</keyword>
<dbReference type="AlphaFoldDB" id="A0A6I3L1B7"/>
<dbReference type="Pfam" id="PF03960">
    <property type="entry name" value="ArsC"/>
    <property type="match status" value="1"/>
</dbReference>
<evidence type="ECO:0000256" key="3">
    <source>
        <dbReference type="PROSITE-ProRule" id="PRU01282"/>
    </source>
</evidence>
<dbReference type="InterPro" id="IPR006660">
    <property type="entry name" value="Arsenate_reductase-like"/>
</dbReference>
<comment type="similarity">
    <text evidence="1 3">Belongs to the ArsC family.</text>
</comment>
<accession>A0A6I3L1B7</accession>
<dbReference type="CDD" id="cd03034">
    <property type="entry name" value="ArsC_ArsC"/>
    <property type="match status" value="1"/>
</dbReference>
<keyword evidence="2" id="KW-0560">Oxidoreductase</keyword>
<gene>
    <name evidence="4" type="ORF">GLP40_16705</name>
</gene>